<name>A0A3G8YGT6_9DEIO</name>
<dbReference type="Pfam" id="PF04717">
    <property type="entry name" value="Phage_base_V"/>
    <property type="match status" value="1"/>
</dbReference>
<feature type="region of interest" description="Disordered" evidence="1">
    <location>
        <begin position="230"/>
        <end position="260"/>
    </location>
</feature>
<dbReference type="SUPFAM" id="SSF69255">
    <property type="entry name" value="gp5 N-terminal domain-like"/>
    <property type="match status" value="1"/>
</dbReference>
<accession>A0A3G8YGT6</accession>
<evidence type="ECO:0000256" key="1">
    <source>
        <dbReference type="SAM" id="MobiDB-lite"/>
    </source>
</evidence>
<keyword evidence="4" id="KW-1185">Reference proteome</keyword>
<dbReference type="SUPFAM" id="SSF69279">
    <property type="entry name" value="Phage tail proteins"/>
    <property type="match status" value="1"/>
</dbReference>
<sequence length="555" mass="60462">MTAEAKTSINLSGSVPNFYIRVNGDLATEEMLSLQSLSVESSLHLPDMLTLTLRDLTPIKPEGKAYKFIDDEKGKFQNGSSVTVSIAVDTNRESDVFDGQVVEVEAHLLQHGQQLVVRAFDRLHLLARGTFTRTFQNVTDMDLVKKIASLHGLTPVVGPADFVHDYVLQSNQTDLEFLRDRAVKLGYLLFVEGSKLHCVPMGSLGTAGDLQWGVNLIEFQPRVSSLEQASGTTLRSWDPQRKKAVVSSTGKGKGEPGVAAAGETDLSADYTLTQHVVRKEKLADLYVAGSADEKRQKFVEATGVAGGSPKMKAGRTVNLTGVSDRYSGSYVLSAVNHQFQTQSGYTTEFTVSGMRAPDVAQTLAGAHKPKTQYGFVIGIVTNNDDPKDQGRVKIKFPWLSEKHESDWARIAVPGGGNKRGMAWIPEVNDEVLCGFEMGDMHHPYVIGGLWNGLDLPPEKTKQLVKGGKTIHRVHYTRKGHKIILDDSDDTPGIIVEDMNGNVIHIDSKKNKLTITMKGDISIESKGKMNLKAQSGIDIDGGLGVVNVKGSLIKLN</sequence>
<geneLocation type="plasmid" evidence="3 4">
    <name>unnamed1</name>
</geneLocation>
<dbReference type="OrthoDB" id="9762420at2"/>
<dbReference type="InterPro" id="IPR037026">
    <property type="entry name" value="Vgr_OB-fold_dom_sf"/>
</dbReference>
<dbReference type="NCBIfam" id="NF033848">
    <property type="entry name" value="VgrG_rel"/>
    <property type="match status" value="1"/>
</dbReference>
<dbReference type="InterPro" id="IPR006531">
    <property type="entry name" value="Gp5/Vgr_OB"/>
</dbReference>
<gene>
    <name evidence="3" type="ORF">EHF33_16470</name>
</gene>
<dbReference type="Proteomes" id="UP000276417">
    <property type="component" value="Plasmid unnamed1"/>
</dbReference>
<proteinExistence type="predicted"/>
<dbReference type="Gene3D" id="2.40.50.230">
    <property type="entry name" value="Gp5 N-terminal domain"/>
    <property type="match status" value="1"/>
</dbReference>
<keyword evidence="3" id="KW-0614">Plasmid</keyword>
<dbReference type="AlphaFoldDB" id="A0A3G8YGT6"/>
<dbReference type="EMBL" id="CP034185">
    <property type="protein sequence ID" value="AZI44508.1"/>
    <property type="molecule type" value="Genomic_DNA"/>
</dbReference>
<organism evidence="3 4">
    <name type="scientific">Deinococcus psychrotolerans</name>
    <dbReference type="NCBI Taxonomy" id="2489213"/>
    <lineage>
        <taxon>Bacteria</taxon>
        <taxon>Thermotogati</taxon>
        <taxon>Deinococcota</taxon>
        <taxon>Deinococci</taxon>
        <taxon>Deinococcales</taxon>
        <taxon>Deinococcaceae</taxon>
        <taxon>Deinococcus</taxon>
    </lineage>
</organism>
<reference evidence="3 4" key="1">
    <citation type="submission" date="2018-11" db="EMBL/GenBank/DDBJ databases">
        <title>Deinococcus shelandsis sp. nov., isolated from South Shetland Islands soil of Antarctica.</title>
        <authorList>
            <person name="Tian J."/>
        </authorList>
    </citation>
    <scope>NUCLEOTIDE SEQUENCE [LARGE SCALE GENOMIC DNA]</scope>
    <source>
        <strain evidence="3 4">S14-83T</strain>
        <plasmid evidence="3 4">unnamed1</plasmid>
    </source>
</reference>
<evidence type="ECO:0000259" key="2">
    <source>
        <dbReference type="Pfam" id="PF04717"/>
    </source>
</evidence>
<dbReference type="RefSeq" id="WP_124874210.1">
    <property type="nucleotide sequence ID" value="NZ_CP034185.1"/>
</dbReference>
<evidence type="ECO:0000313" key="4">
    <source>
        <dbReference type="Proteomes" id="UP000276417"/>
    </source>
</evidence>
<dbReference type="KEGG" id="dph:EHF33_16470"/>
<evidence type="ECO:0000313" key="3">
    <source>
        <dbReference type="EMBL" id="AZI44508.1"/>
    </source>
</evidence>
<feature type="domain" description="Gp5/Type VI secretion system Vgr protein OB-fold" evidence="2">
    <location>
        <begin position="377"/>
        <end position="450"/>
    </location>
</feature>
<dbReference type="InterPro" id="IPR047702">
    <property type="entry name" value="VgrG-rel"/>
</dbReference>
<dbReference type="Pfam" id="PF05954">
    <property type="entry name" value="Phage_GPD"/>
    <property type="match status" value="1"/>
</dbReference>
<protein>
    <recommendedName>
        <fullName evidence="2">Gp5/Type VI secretion system Vgr protein OB-fold domain-containing protein</fullName>
    </recommendedName>
</protein>